<dbReference type="Pfam" id="PF02567">
    <property type="entry name" value="PhzC-PhzF"/>
    <property type="match status" value="1"/>
</dbReference>
<protein>
    <recommendedName>
        <fullName evidence="5">Phenazine biosynthesis protein</fullName>
    </recommendedName>
</protein>
<dbReference type="PANTHER" id="PTHR13774">
    <property type="entry name" value="PHENAZINE BIOSYNTHESIS PROTEIN"/>
    <property type="match status" value="1"/>
</dbReference>
<dbReference type="PIRSF" id="PIRSF016184">
    <property type="entry name" value="PhzC_PhzF"/>
    <property type="match status" value="1"/>
</dbReference>
<keyword evidence="4" id="KW-1185">Reference proteome</keyword>
<proteinExistence type="inferred from homology"/>
<dbReference type="GO" id="GO:0005737">
    <property type="term" value="C:cytoplasm"/>
    <property type="evidence" value="ECO:0007669"/>
    <property type="project" value="TreeGrafter"/>
</dbReference>
<reference evidence="3" key="2">
    <citation type="submission" date="2020-05" db="EMBL/GenBank/DDBJ databases">
        <authorList>
            <person name="Kim H.-S."/>
            <person name="Proctor R.H."/>
            <person name="Brown D.W."/>
        </authorList>
    </citation>
    <scope>NUCLEOTIDE SEQUENCE</scope>
    <source>
        <strain evidence="3">NRRL 20472</strain>
    </source>
</reference>
<sequence length="328" mass="36117">MSSITATTYQAFSSESAQGNPAAVIILPNPNPGVSDDGNGGFPYSLYPSTSKLQAIATEINLPMTAFIVPLNPSNDNSEAPHYTVRWFNPSSEAPLCGHATLALSQHLFNTIPNPPQTFRYLTRLHGVISASQHQSPFEDVKLVGIEFPELLNLPVVPKTSSRWGELRTIFESATGSPWEGKAEPVGVFEQEQYLLLEYSPDLDFKALEIDPSRFAQLNVFIYLFQVSTDTSEHIHTRVVNSFAGNVHEDIATGSAHRAIVPHALSNPEAKARLDHYHPGFKGDTLRCVQQSKEGGELTVEWLRETKFVRIMGKSTQVGEVTVKTQAE</sequence>
<dbReference type="Gene3D" id="3.10.310.10">
    <property type="entry name" value="Diaminopimelate Epimerase, Chain A, domain 1"/>
    <property type="match status" value="2"/>
</dbReference>
<dbReference type="PANTHER" id="PTHR13774:SF17">
    <property type="entry name" value="PHENAZINE BIOSYNTHESIS-LIKE DOMAIN-CONTAINING PROTEIN"/>
    <property type="match status" value="1"/>
</dbReference>
<evidence type="ECO:0008006" key="5">
    <source>
        <dbReference type="Google" id="ProtNLM"/>
    </source>
</evidence>
<dbReference type="GO" id="GO:0016853">
    <property type="term" value="F:isomerase activity"/>
    <property type="evidence" value="ECO:0007669"/>
    <property type="project" value="UniProtKB-KW"/>
</dbReference>
<accession>A0A8H4XFL5</accession>
<dbReference type="SUPFAM" id="SSF54506">
    <property type="entry name" value="Diaminopimelate epimerase-like"/>
    <property type="match status" value="1"/>
</dbReference>
<dbReference type="EMBL" id="JABEXW010000022">
    <property type="protein sequence ID" value="KAF4973367.1"/>
    <property type="molecule type" value="Genomic_DNA"/>
</dbReference>
<name>A0A8H4XFL5_9HYPO</name>
<comment type="similarity">
    <text evidence="1">Belongs to the PhzF family.</text>
</comment>
<dbReference type="InterPro" id="IPR003719">
    <property type="entry name" value="Phenazine_PhzF-like"/>
</dbReference>
<dbReference type="AlphaFoldDB" id="A0A8H4XFL5"/>
<organism evidence="3 4">
    <name type="scientific">Fusarium sarcochroum</name>
    <dbReference type="NCBI Taxonomy" id="1208366"/>
    <lineage>
        <taxon>Eukaryota</taxon>
        <taxon>Fungi</taxon>
        <taxon>Dikarya</taxon>
        <taxon>Ascomycota</taxon>
        <taxon>Pezizomycotina</taxon>
        <taxon>Sordariomycetes</taxon>
        <taxon>Hypocreomycetidae</taxon>
        <taxon>Hypocreales</taxon>
        <taxon>Nectriaceae</taxon>
        <taxon>Fusarium</taxon>
        <taxon>Fusarium lateritium species complex</taxon>
    </lineage>
</organism>
<evidence type="ECO:0000256" key="2">
    <source>
        <dbReference type="ARBA" id="ARBA00023235"/>
    </source>
</evidence>
<dbReference type="OrthoDB" id="75169at2759"/>
<dbReference type="Proteomes" id="UP000622797">
    <property type="component" value="Unassembled WGS sequence"/>
</dbReference>
<evidence type="ECO:0000313" key="4">
    <source>
        <dbReference type="Proteomes" id="UP000622797"/>
    </source>
</evidence>
<reference evidence="3" key="1">
    <citation type="journal article" date="2020" name="BMC Genomics">
        <title>Correction to: Identification and distribution of gene clusters required for synthesis of sphingolipid metabolism inhibitors in diverse species of the filamentous fungus Fusarium.</title>
        <authorList>
            <person name="Kim H.S."/>
            <person name="Lohmar J.M."/>
            <person name="Busman M."/>
            <person name="Brown D.W."/>
            <person name="Naumann T.A."/>
            <person name="Divon H.H."/>
            <person name="Lysoe E."/>
            <person name="Uhlig S."/>
            <person name="Proctor R.H."/>
        </authorList>
    </citation>
    <scope>NUCLEOTIDE SEQUENCE</scope>
    <source>
        <strain evidence="3">NRRL 20472</strain>
    </source>
</reference>
<keyword evidence="2" id="KW-0413">Isomerase</keyword>
<evidence type="ECO:0000313" key="3">
    <source>
        <dbReference type="EMBL" id="KAF4973367.1"/>
    </source>
</evidence>
<gene>
    <name evidence="3" type="ORF">FSARC_345</name>
</gene>
<comment type="caution">
    <text evidence="3">The sequence shown here is derived from an EMBL/GenBank/DDBJ whole genome shotgun (WGS) entry which is preliminary data.</text>
</comment>
<evidence type="ECO:0000256" key="1">
    <source>
        <dbReference type="ARBA" id="ARBA00008270"/>
    </source>
</evidence>